<protein>
    <recommendedName>
        <fullName evidence="2">UPF0291 protein FC43_GL002032</fullName>
    </recommendedName>
</protein>
<proteinExistence type="inferred from homology"/>
<evidence type="ECO:0000256" key="2">
    <source>
        <dbReference type="HAMAP-Rule" id="MF_01103"/>
    </source>
</evidence>
<dbReference type="Proteomes" id="UP000050816">
    <property type="component" value="Unassembled WGS sequence"/>
</dbReference>
<reference evidence="3 4" key="1">
    <citation type="journal article" date="2015" name="Genome Announc.">
        <title>Expanding the biotechnology potential of lactobacilli through comparative genomics of 213 strains and associated genera.</title>
        <authorList>
            <person name="Sun Z."/>
            <person name="Harris H.M."/>
            <person name="McCann A."/>
            <person name="Guo C."/>
            <person name="Argimon S."/>
            <person name="Zhang W."/>
            <person name="Yang X."/>
            <person name="Jeffery I.B."/>
            <person name="Cooney J.C."/>
            <person name="Kagawa T.F."/>
            <person name="Liu W."/>
            <person name="Song Y."/>
            <person name="Salvetti E."/>
            <person name="Wrobel A."/>
            <person name="Rasinkangas P."/>
            <person name="Parkhill J."/>
            <person name="Rea M.C."/>
            <person name="O'Sullivan O."/>
            <person name="Ritari J."/>
            <person name="Douillard F.P."/>
            <person name="Paul Ross R."/>
            <person name="Yang R."/>
            <person name="Briner A.E."/>
            <person name="Felis G.E."/>
            <person name="de Vos W.M."/>
            <person name="Barrangou R."/>
            <person name="Klaenhammer T.R."/>
            <person name="Caufield P.W."/>
            <person name="Cui Y."/>
            <person name="Zhang H."/>
            <person name="O'Toole P.W."/>
        </authorList>
    </citation>
    <scope>NUCLEOTIDE SEQUENCE [LARGE SCALE GENOMIC DNA]</scope>
    <source>
        <strain evidence="3 4">DSM 15946</strain>
    </source>
</reference>
<dbReference type="HAMAP" id="MF_01103">
    <property type="entry name" value="UPF0291"/>
    <property type="match status" value="1"/>
</dbReference>
<gene>
    <name evidence="3" type="ORF">FC43_GL002032</name>
</gene>
<comment type="subcellular location">
    <subcellularLocation>
        <location evidence="2">Cytoplasm</location>
    </subcellularLocation>
</comment>
<name>A0A0R1UM25_9LACO</name>
<dbReference type="AlphaFoldDB" id="A0A0R1UM25"/>
<evidence type="ECO:0000313" key="3">
    <source>
        <dbReference type="EMBL" id="KRL92376.1"/>
    </source>
</evidence>
<evidence type="ECO:0000313" key="4">
    <source>
        <dbReference type="Proteomes" id="UP000050816"/>
    </source>
</evidence>
<accession>A0A0R1UM25</accession>
<dbReference type="InterPro" id="IPR009242">
    <property type="entry name" value="DUF896"/>
</dbReference>
<dbReference type="PANTHER" id="PTHR37300">
    <property type="entry name" value="UPF0291 PROTEIN CBO2609/CLC_2481"/>
    <property type="match status" value="1"/>
</dbReference>
<comment type="caution">
    <text evidence="3">The sequence shown here is derived from an EMBL/GenBank/DDBJ whole genome shotgun (WGS) entry which is preliminary data.</text>
</comment>
<dbReference type="Pfam" id="PF05979">
    <property type="entry name" value="DUF896"/>
    <property type="match status" value="1"/>
</dbReference>
<sequence>MSMTESKEQDQLLKRINELAHKNKTEGLTPAEKAERKKLRDQYLKNFRAAFRSNIEMMQIFDKNGKEVTPEKVKAIQRKKGLRDD</sequence>
<dbReference type="Gene3D" id="1.10.287.540">
    <property type="entry name" value="Helix hairpin bin"/>
    <property type="match status" value="1"/>
</dbReference>
<evidence type="ECO:0000256" key="1">
    <source>
        <dbReference type="ARBA" id="ARBA00022490"/>
    </source>
</evidence>
<organism evidence="3 4">
    <name type="scientific">Limosilactobacillus ingluviei DSM 15946</name>
    <dbReference type="NCBI Taxonomy" id="1423760"/>
    <lineage>
        <taxon>Bacteria</taxon>
        <taxon>Bacillati</taxon>
        <taxon>Bacillota</taxon>
        <taxon>Bacilli</taxon>
        <taxon>Lactobacillales</taxon>
        <taxon>Lactobacillaceae</taxon>
        <taxon>Limosilactobacillus</taxon>
    </lineage>
</organism>
<dbReference type="PATRIC" id="fig|1423760.3.peg.2132"/>
<dbReference type="GO" id="GO:0005737">
    <property type="term" value="C:cytoplasm"/>
    <property type="evidence" value="ECO:0007669"/>
    <property type="project" value="UniProtKB-SubCell"/>
</dbReference>
<dbReference type="SUPFAM" id="SSF158221">
    <property type="entry name" value="YnzC-like"/>
    <property type="match status" value="1"/>
</dbReference>
<dbReference type="EMBL" id="AZFK01000005">
    <property type="protein sequence ID" value="KRL92376.1"/>
    <property type="molecule type" value="Genomic_DNA"/>
</dbReference>
<comment type="similarity">
    <text evidence="2">Belongs to the UPF0291 family.</text>
</comment>
<keyword evidence="1 2" id="KW-0963">Cytoplasm</keyword>
<dbReference type="PANTHER" id="PTHR37300:SF1">
    <property type="entry name" value="UPF0291 PROTEIN YNZC"/>
    <property type="match status" value="1"/>
</dbReference>